<dbReference type="GO" id="GO:0004559">
    <property type="term" value="F:alpha-mannosidase activity"/>
    <property type="evidence" value="ECO:0007669"/>
    <property type="project" value="InterPro"/>
</dbReference>
<dbReference type="SMART" id="SM00872">
    <property type="entry name" value="Alpha-mann_mid"/>
    <property type="match status" value="1"/>
</dbReference>
<dbReference type="InterPro" id="IPR027291">
    <property type="entry name" value="Glyco_hydro_38_N_sf"/>
</dbReference>
<keyword evidence="2" id="KW-0479">Metal-binding</keyword>
<dbReference type="SUPFAM" id="SSF88713">
    <property type="entry name" value="Glycoside hydrolase/deacetylase"/>
    <property type="match status" value="1"/>
</dbReference>
<dbReference type="PATRIC" id="fig|1122147.4.peg.2477"/>
<dbReference type="AlphaFoldDB" id="A0A0R1XC20"/>
<dbReference type="Pfam" id="PF17677">
    <property type="entry name" value="Glyco_hydro38C2"/>
    <property type="match status" value="1"/>
</dbReference>
<dbReference type="InterPro" id="IPR000602">
    <property type="entry name" value="Glyco_hydro_38_N"/>
</dbReference>
<dbReference type="Gene3D" id="2.70.98.30">
    <property type="entry name" value="Golgi alpha-mannosidase II, domain 4"/>
    <property type="match status" value="1"/>
</dbReference>
<dbReference type="RefSeq" id="WP_035439908.1">
    <property type="nucleotide sequence ID" value="NZ_AUEH01000008.1"/>
</dbReference>
<evidence type="ECO:0000256" key="1">
    <source>
        <dbReference type="ARBA" id="ARBA00009792"/>
    </source>
</evidence>
<dbReference type="GO" id="GO:0030246">
    <property type="term" value="F:carbohydrate binding"/>
    <property type="evidence" value="ECO:0007669"/>
    <property type="project" value="InterPro"/>
</dbReference>
<gene>
    <name evidence="6" type="ORF">FC91_GL002398</name>
</gene>
<keyword evidence="4" id="KW-0326">Glycosidase</keyword>
<dbReference type="EMBL" id="AZFW01000044">
    <property type="protein sequence ID" value="KRM27640.1"/>
    <property type="molecule type" value="Genomic_DNA"/>
</dbReference>
<evidence type="ECO:0000313" key="7">
    <source>
        <dbReference type="Proteomes" id="UP000050949"/>
    </source>
</evidence>
<protein>
    <recommendedName>
        <fullName evidence="5">Glycoside hydrolase family 38 central domain-containing protein</fullName>
    </recommendedName>
</protein>
<dbReference type="OrthoDB" id="9772207at2"/>
<dbReference type="InterPro" id="IPR011682">
    <property type="entry name" value="Glyco_hydro_38_C"/>
</dbReference>
<dbReference type="Gene3D" id="3.20.110.10">
    <property type="entry name" value="Glycoside hydrolase 38, N terminal domain"/>
    <property type="match status" value="1"/>
</dbReference>
<evidence type="ECO:0000313" key="6">
    <source>
        <dbReference type="EMBL" id="KRM27640.1"/>
    </source>
</evidence>
<comment type="caution">
    <text evidence="6">The sequence shown here is derived from an EMBL/GenBank/DDBJ whole genome shotgun (WGS) entry which is preliminary data.</text>
</comment>
<dbReference type="SUPFAM" id="SSF88688">
    <property type="entry name" value="Families 57/38 glycoside transferase middle domain"/>
    <property type="match status" value="1"/>
</dbReference>
<reference evidence="6 7" key="1">
    <citation type="journal article" date="2015" name="Genome Announc.">
        <title>Expanding the biotechnology potential of lactobacilli through comparative genomics of 213 strains and associated genera.</title>
        <authorList>
            <person name="Sun Z."/>
            <person name="Harris H.M."/>
            <person name="McCann A."/>
            <person name="Guo C."/>
            <person name="Argimon S."/>
            <person name="Zhang W."/>
            <person name="Yang X."/>
            <person name="Jeffery I.B."/>
            <person name="Cooney J.C."/>
            <person name="Kagawa T.F."/>
            <person name="Liu W."/>
            <person name="Song Y."/>
            <person name="Salvetti E."/>
            <person name="Wrobel A."/>
            <person name="Rasinkangas P."/>
            <person name="Parkhill J."/>
            <person name="Rea M.C."/>
            <person name="O'Sullivan O."/>
            <person name="Ritari J."/>
            <person name="Douillard F.P."/>
            <person name="Paul Ross R."/>
            <person name="Yang R."/>
            <person name="Briner A.E."/>
            <person name="Felis G.E."/>
            <person name="de Vos W.M."/>
            <person name="Barrangou R."/>
            <person name="Klaenhammer T.R."/>
            <person name="Caufield P.W."/>
            <person name="Cui Y."/>
            <person name="Zhang H."/>
            <person name="O'Toole P.W."/>
        </authorList>
    </citation>
    <scope>NUCLEOTIDE SEQUENCE [LARGE SCALE GENOMIC DNA]</scope>
    <source>
        <strain evidence="6 7">DSM 16991</strain>
    </source>
</reference>
<dbReference type="Pfam" id="PF09261">
    <property type="entry name" value="Alpha-mann_mid"/>
    <property type="match status" value="1"/>
</dbReference>
<evidence type="ECO:0000259" key="5">
    <source>
        <dbReference type="SMART" id="SM00872"/>
    </source>
</evidence>
<evidence type="ECO:0000256" key="4">
    <source>
        <dbReference type="ARBA" id="ARBA00023295"/>
    </source>
</evidence>
<comment type="similarity">
    <text evidence="1">Belongs to the glycosyl hydrolase 38 family.</text>
</comment>
<dbReference type="GO" id="GO:0009313">
    <property type="term" value="P:oligosaccharide catabolic process"/>
    <property type="evidence" value="ECO:0007669"/>
    <property type="project" value="TreeGrafter"/>
</dbReference>
<feature type="domain" description="Glycoside hydrolase family 38 central" evidence="5">
    <location>
        <begin position="526"/>
        <end position="604"/>
    </location>
</feature>
<dbReference type="Gene3D" id="1.20.1270.50">
    <property type="entry name" value="Glycoside hydrolase family 38, central domain"/>
    <property type="match status" value="1"/>
</dbReference>
<organism evidence="6 7">
    <name type="scientific">Schleiferilactobacillus harbinensis DSM 16991</name>
    <dbReference type="NCBI Taxonomy" id="1122147"/>
    <lineage>
        <taxon>Bacteria</taxon>
        <taxon>Bacillati</taxon>
        <taxon>Bacillota</taxon>
        <taxon>Bacilli</taxon>
        <taxon>Lactobacillales</taxon>
        <taxon>Lactobacillaceae</taxon>
        <taxon>Schleiferilactobacillus</taxon>
    </lineage>
</organism>
<dbReference type="Proteomes" id="UP000050949">
    <property type="component" value="Unassembled WGS sequence"/>
</dbReference>
<evidence type="ECO:0000256" key="3">
    <source>
        <dbReference type="ARBA" id="ARBA00022801"/>
    </source>
</evidence>
<dbReference type="FunFam" id="1.20.1270.50:FF:000004">
    <property type="entry name" value="alpha-mannosidase 2C1 isoform X1"/>
    <property type="match status" value="1"/>
</dbReference>
<dbReference type="InterPro" id="IPR015341">
    <property type="entry name" value="Glyco_hydro_38_cen"/>
</dbReference>
<dbReference type="SUPFAM" id="SSF74650">
    <property type="entry name" value="Galactose mutarotase-like"/>
    <property type="match status" value="1"/>
</dbReference>
<dbReference type="InterPro" id="IPR041147">
    <property type="entry name" value="GH38_C"/>
</dbReference>
<dbReference type="eggNOG" id="COG0383">
    <property type="taxonomic scope" value="Bacteria"/>
</dbReference>
<dbReference type="PANTHER" id="PTHR46017">
    <property type="entry name" value="ALPHA-MANNOSIDASE 2C1"/>
    <property type="match status" value="1"/>
</dbReference>
<dbReference type="FunFam" id="3.20.110.10:FF:000002">
    <property type="entry name" value="alpha-mannosidase 2C1 isoform X1"/>
    <property type="match status" value="1"/>
</dbReference>
<dbReference type="GO" id="GO:0046872">
    <property type="term" value="F:metal ion binding"/>
    <property type="evidence" value="ECO:0007669"/>
    <property type="project" value="UniProtKB-KW"/>
</dbReference>
<dbReference type="FunFam" id="2.70.98.30:FF:000010">
    <property type="entry name" value="Cytosolic alpha-mannosidase"/>
    <property type="match status" value="1"/>
</dbReference>
<sequence length="1032" mass="118209">MTLDETTFLRKADQQLGYLHEYFYRDFQSVDALEITEDKREDKRWLPENAEWRPAAIGDHWEGRDRYYWLRFKLALPQYSANQHYVMHMDLGRTGGGNNSGFEGLVFLNGEPHQAVDSNHEDMYLDHTFSGQTLDVAIKLWTGLEGGGAPVIQHYVLRALQAGIINQTVVDCYDYLWNMVGVIREMDADEPLKYDYISVVRQSFRTFDWAQETSATIGETCQEVLTHIQRFIQEHANQKKQYTITAVGHTHIDVAWLWRLRHTREKIARSFSTVLELMKEYPDYQFFQSTPQDYAFLETDYPDLYKQILQRIKEGRWEADGATWLEPDTNLPSGESLTRQFLYGMGYFHDKLNAKQHVLWLPDVFGYSAALPQILQEFGIPNFMTTKISWNDTNRMPHDTFYWRGIDGSRVLTHFITTVESDADFNDPMQWRYTYNGDITPRTVLGTYHVYADKQINDDLLLSYGYGDGGGGPTREQIKNIDIINQLPGMPTVKNGRVDDYFARLQDKLHHTDAPVAEWDGELYLEYHRGTYTSQANIKKWNRTAEYALRRLEMSYATAYVEQDVPYPHQEIRDLWIILLRNQFHDILPGSAIHEVYDDAREEFKQLFAGVADLEAKLNQQVTTSQAGQVVARNFLPWDVETLIKLSDADRDGAVNTANGAYALATIPALGSAVVTGKTPPQQKTAVVSNNTVRTSYYQVTYDATGLLTSITDIRNHREVLDTTLGGNVLTLYEDRPLDYDNWNIDVDYPEKAKQLQAQSVDVVENNPLFVDLAVHYAFGQSTMTQVIRLYAFSPRIDFITDVDWHERQVLLRTAFNTNIVSDSARYDIQYGNVTRATNDNTSWDQAKFETVGHKWADLSERDYGVALLNDCKYGYRVKGKQMSLTLLKSGDYPDTTADEGQHTFTYSLLPHEGDFITGEVEKAGEELNDPVALLTDVDQDSLTPLFELDSETPVALDAVKISETGNDLIVRCHDYTGTTGTVMLKPHFKYDAVQRAHLNEQEAEALTPDENGNVLVNFKPYKIVTLRFTLG</sequence>
<evidence type="ECO:0000256" key="2">
    <source>
        <dbReference type="ARBA" id="ARBA00022723"/>
    </source>
</evidence>
<dbReference type="Gene3D" id="2.60.40.2220">
    <property type="match status" value="1"/>
</dbReference>
<name>A0A0R1XC20_9LACO</name>
<dbReference type="CDD" id="cd10789">
    <property type="entry name" value="GH38N_AMII_ER_cytosolic"/>
    <property type="match status" value="1"/>
</dbReference>
<dbReference type="Pfam" id="PF07748">
    <property type="entry name" value="Glyco_hydro_38C"/>
    <property type="match status" value="1"/>
</dbReference>
<dbReference type="InterPro" id="IPR037094">
    <property type="entry name" value="Glyco_hydro_38_cen_sf"/>
</dbReference>
<proteinExistence type="inferred from homology"/>
<accession>A0A0R1XC20</accession>
<dbReference type="InterPro" id="IPR011013">
    <property type="entry name" value="Gal_mutarotase_sf_dom"/>
</dbReference>
<dbReference type="Pfam" id="PF01074">
    <property type="entry name" value="Glyco_hydro_38N"/>
    <property type="match status" value="1"/>
</dbReference>
<dbReference type="InterPro" id="IPR011330">
    <property type="entry name" value="Glyco_hydro/deAcase_b/a-brl"/>
</dbReference>
<dbReference type="InterPro" id="IPR028995">
    <property type="entry name" value="Glyco_hydro_57/38_cen_sf"/>
</dbReference>
<dbReference type="PANTHER" id="PTHR46017:SF1">
    <property type="entry name" value="ALPHA-MANNOSIDASE 2C1"/>
    <property type="match status" value="1"/>
</dbReference>
<keyword evidence="3" id="KW-0378">Hydrolase</keyword>
<dbReference type="GO" id="GO:0006013">
    <property type="term" value="P:mannose metabolic process"/>
    <property type="evidence" value="ECO:0007669"/>
    <property type="project" value="InterPro"/>
</dbReference>